<evidence type="ECO:0000313" key="2">
    <source>
        <dbReference type="EMBL" id="KAJ4005452.1"/>
    </source>
</evidence>
<feature type="transmembrane region" description="Helical" evidence="1">
    <location>
        <begin position="21"/>
        <end position="37"/>
    </location>
</feature>
<protein>
    <submittedName>
        <fullName evidence="2">Uncharacterized protein</fullName>
    </submittedName>
</protein>
<feature type="transmembrane region" description="Helical" evidence="1">
    <location>
        <begin position="43"/>
        <end position="63"/>
    </location>
</feature>
<feature type="transmembrane region" description="Helical" evidence="1">
    <location>
        <begin position="93"/>
        <end position="116"/>
    </location>
</feature>
<dbReference type="EMBL" id="JAPDHF010000021">
    <property type="protein sequence ID" value="KAJ4005452.1"/>
    <property type="molecule type" value="Genomic_DNA"/>
</dbReference>
<accession>A0A9W8PGL5</accession>
<evidence type="ECO:0000313" key="3">
    <source>
        <dbReference type="Proteomes" id="UP001152130"/>
    </source>
</evidence>
<gene>
    <name evidence="2" type="ORF">NW766_011000</name>
</gene>
<feature type="transmembrane region" description="Helical" evidence="1">
    <location>
        <begin position="122"/>
        <end position="144"/>
    </location>
</feature>
<comment type="caution">
    <text evidence="2">The sequence shown here is derived from an EMBL/GenBank/DDBJ whole genome shotgun (WGS) entry which is preliminary data.</text>
</comment>
<keyword evidence="1" id="KW-0812">Transmembrane</keyword>
<keyword evidence="1" id="KW-1133">Transmembrane helix</keyword>
<sequence length="193" mass="21236">MTTMQSESSKLSKTSRQVIKLLIAILLLSIVFGVVLPTKLLRLLPVISSIVSLQFAYDEYFFLSCWTKREYRSQANELLPRWFANWAPAGTKVVFGSFTLSLASGMANVATIWNGLGDLVTMLSYLAGTLFAAGHLVIFGPTAIKLLAKIRRNDAEAPSTDSLELWLKMHATRSFAVDSPAVFCFIVGLLNAI</sequence>
<keyword evidence="1" id="KW-0472">Membrane</keyword>
<organism evidence="2 3">
    <name type="scientific">Fusarium irregulare</name>
    <dbReference type="NCBI Taxonomy" id="2494466"/>
    <lineage>
        <taxon>Eukaryota</taxon>
        <taxon>Fungi</taxon>
        <taxon>Dikarya</taxon>
        <taxon>Ascomycota</taxon>
        <taxon>Pezizomycotina</taxon>
        <taxon>Sordariomycetes</taxon>
        <taxon>Hypocreomycetidae</taxon>
        <taxon>Hypocreales</taxon>
        <taxon>Nectriaceae</taxon>
        <taxon>Fusarium</taxon>
        <taxon>Fusarium incarnatum-equiseti species complex</taxon>
    </lineage>
</organism>
<reference evidence="2" key="1">
    <citation type="submission" date="2022-10" db="EMBL/GenBank/DDBJ databases">
        <title>Fusarium specimens isolated from Avocado Roots.</title>
        <authorList>
            <person name="Stajich J."/>
            <person name="Roper C."/>
            <person name="Heimlech-Rivalta G."/>
        </authorList>
    </citation>
    <scope>NUCLEOTIDE SEQUENCE</scope>
    <source>
        <strain evidence="2">CF00143</strain>
    </source>
</reference>
<dbReference type="AlphaFoldDB" id="A0A9W8PGL5"/>
<proteinExistence type="predicted"/>
<name>A0A9W8PGL5_9HYPO</name>
<keyword evidence="3" id="KW-1185">Reference proteome</keyword>
<dbReference type="Proteomes" id="UP001152130">
    <property type="component" value="Unassembled WGS sequence"/>
</dbReference>
<dbReference type="OrthoDB" id="1523883at2759"/>
<evidence type="ECO:0000256" key="1">
    <source>
        <dbReference type="SAM" id="Phobius"/>
    </source>
</evidence>